<dbReference type="Pfam" id="PF01116">
    <property type="entry name" value="F_bP_aldolase"/>
    <property type="match status" value="1"/>
</dbReference>
<dbReference type="NCBIfam" id="TIGR00167">
    <property type="entry name" value="cbbA"/>
    <property type="match status" value="1"/>
</dbReference>
<reference evidence="7 8" key="1">
    <citation type="submission" date="2007-03" db="EMBL/GenBank/DDBJ databases">
        <title>Complete sequence of Desulfotomaculum reducens MI-1.</title>
        <authorList>
            <consortium name="US DOE Joint Genome Institute"/>
            <person name="Copeland A."/>
            <person name="Lucas S."/>
            <person name="Lapidus A."/>
            <person name="Barry K."/>
            <person name="Detter J.C."/>
            <person name="Glavina del Rio T."/>
            <person name="Hammon N."/>
            <person name="Israni S."/>
            <person name="Dalin E."/>
            <person name="Tice H."/>
            <person name="Pitluck S."/>
            <person name="Sims D."/>
            <person name="Brettin T."/>
            <person name="Bruce D."/>
            <person name="Han C."/>
            <person name="Tapia R."/>
            <person name="Schmutz J."/>
            <person name="Larimer F."/>
            <person name="Land M."/>
            <person name="Hauser L."/>
            <person name="Kyrpides N."/>
            <person name="Kim E."/>
            <person name="Tebo B.M."/>
            <person name="Richardson P."/>
        </authorList>
    </citation>
    <scope>NUCLEOTIDE SEQUENCE [LARGE SCALE GENOMIC DNA]</scope>
    <source>
        <strain evidence="7 8">MI-1</strain>
    </source>
</reference>
<dbReference type="EMBL" id="CP000612">
    <property type="protein sequence ID" value="ABO51678.1"/>
    <property type="molecule type" value="Genomic_DNA"/>
</dbReference>
<dbReference type="PANTHER" id="PTHR30304">
    <property type="entry name" value="D-TAGATOSE-1,6-BISPHOSPHATE ALDOLASE"/>
    <property type="match status" value="1"/>
</dbReference>
<feature type="binding site" evidence="6">
    <location>
        <position position="104"/>
    </location>
    <ligand>
        <name>Zn(2+)</name>
        <dbReference type="ChEBI" id="CHEBI:29105"/>
        <label>2</label>
    </ligand>
</feature>
<dbReference type="GO" id="GO:0006096">
    <property type="term" value="P:glycolytic process"/>
    <property type="evidence" value="ECO:0007669"/>
    <property type="project" value="InterPro"/>
</dbReference>
<dbReference type="InterPro" id="IPR000771">
    <property type="entry name" value="FBA_II"/>
</dbReference>
<feature type="binding site" evidence="5">
    <location>
        <begin position="209"/>
        <end position="211"/>
    </location>
    <ligand>
        <name>dihydroxyacetone phosphate</name>
        <dbReference type="ChEBI" id="CHEBI:57642"/>
    </ligand>
</feature>
<dbReference type="PANTHER" id="PTHR30304:SF0">
    <property type="entry name" value="D-TAGATOSE-1,6-BISPHOSPHATE ALDOLASE SUBUNIT GATY-RELATED"/>
    <property type="match status" value="1"/>
</dbReference>
<name>A4J9C5_DESRM</name>
<dbReference type="GO" id="GO:0030388">
    <property type="term" value="P:fructose 1,6-bisphosphate metabolic process"/>
    <property type="evidence" value="ECO:0007669"/>
    <property type="project" value="InterPro"/>
</dbReference>
<dbReference type="EC" id="4.1.2.13" evidence="7"/>
<feature type="binding site" evidence="6">
    <location>
        <position position="83"/>
    </location>
    <ligand>
        <name>Zn(2+)</name>
        <dbReference type="ChEBI" id="CHEBI:29105"/>
        <label>1</label>
        <note>catalytic</note>
    </ligand>
</feature>
<dbReference type="AlphaFoldDB" id="A4J9C5"/>
<dbReference type="HOGENOM" id="CLU_040088_0_1_9"/>
<dbReference type="NCBIfam" id="TIGR01859">
    <property type="entry name" value="fruc_bis_ald"/>
    <property type="match status" value="1"/>
</dbReference>
<dbReference type="NCBIfam" id="NF009497">
    <property type="entry name" value="PRK12857.1"/>
    <property type="match status" value="1"/>
</dbReference>
<dbReference type="RefSeq" id="WP_011879466.1">
    <property type="nucleotide sequence ID" value="NC_009253.1"/>
</dbReference>
<dbReference type="InterPro" id="IPR050246">
    <property type="entry name" value="Class_II_FBP_aldolase"/>
</dbReference>
<evidence type="ECO:0000256" key="3">
    <source>
        <dbReference type="ARBA" id="ARBA00023239"/>
    </source>
</evidence>
<dbReference type="InterPro" id="IPR013785">
    <property type="entry name" value="Aldolase_TIM"/>
</dbReference>
<feature type="active site" description="Proton donor" evidence="4">
    <location>
        <position position="82"/>
    </location>
</feature>
<keyword evidence="3 7" id="KW-0456">Lyase</keyword>
<evidence type="ECO:0000256" key="4">
    <source>
        <dbReference type="PIRSR" id="PIRSR001359-1"/>
    </source>
</evidence>
<evidence type="ECO:0000256" key="6">
    <source>
        <dbReference type="PIRSR" id="PIRSR001359-3"/>
    </source>
</evidence>
<accession>A4J9C5</accession>
<evidence type="ECO:0000313" key="8">
    <source>
        <dbReference type="Proteomes" id="UP000001556"/>
    </source>
</evidence>
<evidence type="ECO:0000256" key="5">
    <source>
        <dbReference type="PIRSR" id="PIRSR001359-2"/>
    </source>
</evidence>
<gene>
    <name evidence="7" type="ordered locus">Dred_3176</name>
</gene>
<dbReference type="OrthoDB" id="9803995at2"/>
<keyword evidence="2 6" id="KW-0862">Zinc</keyword>
<dbReference type="PROSITE" id="PS00806">
    <property type="entry name" value="ALDOLASE_CLASS_II_2"/>
    <property type="match status" value="1"/>
</dbReference>
<dbReference type="SUPFAM" id="SSF51569">
    <property type="entry name" value="Aldolase"/>
    <property type="match status" value="1"/>
</dbReference>
<feature type="binding site" evidence="5">
    <location>
        <position position="181"/>
    </location>
    <ligand>
        <name>dihydroxyacetone phosphate</name>
        <dbReference type="ChEBI" id="CHEBI:57642"/>
    </ligand>
</feature>
<feature type="binding site" evidence="5">
    <location>
        <begin position="230"/>
        <end position="233"/>
    </location>
    <ligand>
        <name>dihydroxyacetone phosphate</name>
        <dbReference type="ChEBI" id="CHEBI:57642"/>
    </ligand>
</feature>
<protein>
    <submittedName>
        <fullName evidence="7">Fructose-bisphosphate aldolase</fullName>
        <ecNumber evidence="7">4.1.2.13</ecNumber>
    </submittedName>
</protein>
<organism evidence="7 8">
    <name type="scientific">Desulforamulus reducens (strain ATCC BAA-1160 / DSM 100696 / MI-1)</name>
    <name type="common">Desulfotomaculum reducens</name>
    <dbReference type="NCBI Taxonomy" id="349161"/>
    <lineage>
        <taxon>Bacteria</taxon>
        <taxon>Bacillati</taxon>
        <taxon>Bacillota</taxon>
        <taxon>Clostridia</taxon>
        <taxon>Eubacteriales</taxon>
        <taxon>Peptococcaceae</taxon>
        <taxon>Desulforamulus</taxon>
    </lineage>
</organism>
<dbReference type="InterPro" id="IPR011289">
    <property type="entry name" value="Fruc_bis_ald_class-2"/>
</dbReference>
<dbReference type="Gene3D" id="3.20.20.70">
    <property type="entry name" value="Aldolase class I"/>
    <property type="match status" value="1"/>
</dbReference>
<keyword evidence="8" id="KW-1185">Reference proteome</keyword>
<dbReference type="GO" id="GO:0008270">
    <property type="term" value="F:zinc ion binding"/>
    <property type="evidence" value="ECO:0007669"/>
    <property type="project" value="InterPro"/>
</dbReference>
<keyword evidence="1 6" id="KW-0479">Metal-binding</keyword>
<dbReference type="KEGG" id="drm:Dred_3176"/>
<dbReference type="CDD" id="cd00947">
    <property type="entry name" value="TBP_aldolase_IIB"/>
    <property type="match status" value="1"/>
</dbReference>
<feature type="binding site" evidence="6">
    <location>
        <position position="208"/>
    </location>
    <ligand>
        <name>Zn(2+)</name>
        <dbReference type="ChEBI" id="CHEBI:29105"/>
        <label>1</label>
        <note>catalytic</note>
    </ligand>
</feature>
<sequence>MPLVPVKELLARAEEGKYAVGAFNVNNMEIVQAILAAAEAERAPVIMQASQGAIKYAGIQYIHGLALIAASQSTVPIALHLDHGTSFEQCMQCIRVGFTSVMIDGSKLPLEENIALTNKVIEVARATGVSVEAELGKIGGTEDDIHVDERDAFFTDPEEARYFVEKTGVDALAISIGTAHGQYKGVPKLDFARLEKIAGMIDTPIVLHGSSGVPTEAIQEAIRLGVRKVNIDTNIREAFTGGCRQALENNAKEIDPRKVLAPAREAATQVIREKIRAFGSSGRA</sequence>
<feature type="binding site" evidence="6">
    <location>
        <position position="180"/>
    </location>
    <ligand>
        <name>Zn(2+)</name>
        <dbReference type="ChEBI" id="CHEBI:29105"/>
        <label>1</label>
        <note>catalytic</note>
    </ligand>
</feature>
<dbReference type="STRING" id="349161.Dred_3176"/>
<dbReference type="eggNOG" id="COG0191">
    <property type="taxonomic scope" value="Bacteria"/>
</dbReference>
<dbReference type="GO" id="GO:0004332">
    <property type="term" value="F:fructose-bisphosphate aldolase activity"/>
    <property type="evidence" value="ECO:0007669"/>
    <property type="project" value="UniProtKB-EC"/>
</dbReference>
<evidence type="ECO:0000256" key="2">
    <source>
        <dbReference type="ARBA" id="ARBA00022833"/>
    </source>
</evidence>
<proteinExistence type="predicted"/>
<feature type="binding site" evidence="6">
    <location>
        <position position="134"/>
    </location>
    <ligand>
        <name>Zn(2+)</name>
        <dbReference type="ChEBI" id="CHEBI:29105"/>
        <label>2</label>
    </ligand>
</feature>
<comment type="cofactor">
    <cofactor evidence="6">
        <name>Zn(2+)</name>
        <dbReference type="ChEBI" id="CHEBI:29105"/>
    </cofactor>
    <text evidence="6">Binds 2 Zn(2+) ions per subunit. One is catalytic and the other provides a structural contribution.</text>
</comment>
<dbReference type="Proteomes" id="UP000001556">
    <property type="component" value="Chromosome"/>
</dbReference>
<evidence type="ECO:0000256" key="1">
    <source>
        <dbReference type="ARBA" id="ARBA00022723"/>
    </source>
</evidence>
<dbReference type="PIRSF" id="PIRSF001359">
    <property type="entry name" value="F_bP_aldolase_II"/>
    <property type="match status" value="1"/>
</dbReference>
<evidence type="ECO:0000313" key="7">
    <source>
        <dbReference type="EMBL" id="ABO51678.1"/>
    </source>
</evidence>